<evidence type="ECO:0000313" key="2">
    <source>
        <dbReference type="Proteomes" id="UP001066276"/>
    </source>
</evidence>
<evidence type="ECO:0000313" key="1">
    <source>
        <dbReference type="EMBL" id="KAJ1117385.1"/>
    </source>
</evidence>
<reference evidence="1" key="1">
    <citation type="journal article" date="2022" name="bioRxiv">
        <title>Sequencing and chromosome-scale assembly of the giantPleurodeles waltlgenome.</title>
        <authorList>
            <person name="Brown T."/>
            <person name="Elewa A."/>
            <person name="Iarovenko S."/>
            <person name="Subramanian E."/>
            <person name="Araus A.J."/>
            <person name="Petzold A."/>
            <person name="Susuki M."/>
            <person name="Suzuki K.-i.T."/>
            <person name="Hayashi T."/>
            <person name="Toyoda A."/>
            <person name="Oliveira C."/>
            <person name="Osipova E."/>
            <person name="Leigh N.D."/>
            <person name="Simon A."/>
            <person name="Yun M.H."/>
        </authorList>
    </citation>
    <scope>NUCLEOTIDE SEQUENCE</scope>
    <source>
        <strain evidence="1">20211129_DDA</strain>
        <tissue evidence="1">Liver</tissue>
    </source>
</reference>
<gene>
    <name evidence="1" type="ORF">NDU88_005585</name>
</gene>
<comment type="caution">
    <text evidence="1">The sequence shown here is derived from an EMBL/GenBank/DDBJ whole genome shotgun (WGS) entry which is preliminary data.</text>
</comment>
<protein>
    <submittedName>
        <fullName evidence="1">Uncharacterized protein</fullName>
    </submittedName>
</protein>
<accession>A0AAV7NR15</accession>
<name>A0AAV7NR15_PLEWA</name>
<dbReference type="EMBL" id="JANPWB010000012">
    <property type="protein sequence ID" value="KAJ1117385.1"/>
    <property type="molecule type" value="Genomic_DNA"/>
</dbReference>
<dbReference type="Proteomes" id="UP001066276">
    <property type="component" value="Chromosome 8"/>
</dbReference>
<organism evidence="1 2">
    <name type="scientific">Pleurodeles waltl</name>
    <name type="common">Iberian ribbed newt</name>
    <dbReference type="NCBI Taxonomy" id="8319"/>
    <lineage>
        <taxon>Eukaryota</taxon>
        <taxon>Metazoa</taxon>
        <taxon>Chordata</taxon>
        <taxon>Craniata</taxon>
        <taxon>Vertebrata</taxon>
        <taxon>Euteleostomi</taxon>
        <taxon>Amphibia</taxon>
        <taxon>Batrachia</taxon>
        <taxon>Caudata</taxon>
        <taxon>Salamandroidea</taxon>
        <taxon>Salamandridae</taxon>
        <taxon>Pleurodelinae</taxon>
        <taxon>Pleurodeles</taxon>
    </lineage>
</organism>
<dbReference type="AlphaFoldDB" id="A0AAV7NR15"/>
<sequence length="155" mass="17287">MSLIKRRPRGARAEVNDVIVARKSKPGTRGASANLRTRVSGSIITGIADLDPKIDGEGSSYTTLLVDHPLPHREESQIEIQGRSDSLITRRGHFMSDLVGKTNVYKGVPIYVGIPSALMGSCVSWHRMVYTAQSRYFLPFPSQTEVLNKYKWSRK</sequence>
<keyword evidence="2" id="KW-1185">Reference proteome</keyword>
<proteinExistence type="predicted"/>